<feature type="region of interest" description="Disordered" evidence="1">
    <location>
        <begin position="88"/>
        <end position="137"/>
    </location>
</feature>
<name>A0A1Q9DGP9_SYMMI</name>
<evidence type="ECO:0000313" key="2">
    <source>
        <dbReference type="EMBL" id="OLP94280.1"/>
    </source>
</evidence>
<feature type="compositionally biased region" description="Basic and acidic residues" evidence="1">
    <location>
        <begin position="119"/>
        <end position="137"/>
    </location>
</feature>
<dbReference type="EMBL" id="LSRX01000549">
    <property type="protein sequence ID" value="OLP94280.1"/>
    <property type="molecule type" value="Genomic_DNA"/>
</dbReference>
<keyword evidence="3" id="KW-1185">Reference proteome</keyword>
<proteinExistence type="predicted"/>
<dbReference type="OrthoDB" id="447481at2759"/>
<feature type="region of interest" description="Disordered" evidence="1">
    <location>
        <begin position="1"/>
        <end position="37"/>
    </location>
</feature>
<gene>
    <name evidence="2" type="ORF">AK812_SmicGene23724</name>
</gene>
<feature type="compositionally biased region" description="Basic and acidic residues" evidence="1">
    <location>
        <begin position="1"/>
        <end position="15"/>
    </location>
</feature>
<dbReference type="Proteomes" id="UP000186817">
    <property type="component" value="Unassembled WGS sequence"/>
</dbReference>
<feature type="compositionally biased region" description="Basic residues" evidence="1">
    <location>
        <begin position="222"/>
        <end position="235"/>
    </location>
</feature>
<feature type="region of interest" description="Disordered" evidence="1">
    <location>
        <begin position="192"/>
        <end position="236"/>
    </location>
</feature>
<feature type="region of interest" description="Disordered" evidence="1">
    <location>
        <begin position="50"/>
        <end position="69"/>
    </location>
</feature>
<dbReference type="AlphaFoldDB" id="A0A1Q9DGP9"/>
<feature type="compositionally biased region" description="Basic and acidic residues" evidence="1">
    <location>
        <begin position="88"/>
        <end position="110"/>
    </location>
</feature>
<sequence>MPRGTERGYELKTDCEQPEYLVGENNGDGPVTFHRRPYPGPEGLWNVVFAKPPPPEPPLNEEAAKEAAKEEDIVVDMPADVPPEVEELATHDPEKEGNALDMVKEGDQAKAMEQAEADFSAKSEEEFLEAKQSKKGVEKELDTLAGTKLDLHESCDWAMQNFDARQKARVEEMDALNTVKKDREALSRNAHGLFNPLDYGNEGQSLPVRGEAVSEAQLSERRHPRQSQHRRKIARVHNQMPEIVLESRGYRLAALASIRKEQKEQ</sequence>
<evidence type="ECO:0000256" key="1">
    <source>
        <dbReference type="SAM" id="MobiDB-lite"/>
    </source>
</evidence>
<accession>A0A1Q9DGP9</accession>
<reference evidence="2 3" key="1">
    <citation type="submission" date="2016-02" db="EMBL/GenBank/DDBJ databases">
        <title>Genome analysis of coral dinoflagellate symbionts highlights evolutionary adaptations to a symbiotic lifestyle.</title>
        <authorList>
            <person name="Aranda M."/>
            <person name="Li Y."/>
            <person name="Liew Y.J."/>
            <person name="Baumgarten S."/>
            <person name="Simakov O."/>
            <person name="Wilson M."/>
            <person name="Piel J."/>
            <person name="Ashoor H."/>
            <person name="Bougouffa S."/>
            <person name="Bajic V.B."/>
            <person name="Ryu T."/>
            <person name="Ravasi T."/>
            <person name="Bayer T."/>
            <person name="Micklem G."/>
            <person name="Kim H."/>
            <person name="Bhak J."/>
            <person name="Lajeunesse T.C."/>
            <person name="Voolstra C.R."/>
        </authorList>
    </citation>
    <scope>NUCLEOTIDE SEQUENCE [LARGE SCALE GENOMIC DNA]</scope>
    <source>
        <strain evidence="2 3">CCMP2467</strain>
    </source>
</reference>
<organism evidence="2 3">
    <name type="scientific">Symbiodinium microadriaticum</name>
    <name type="common">Dinoflagellate</name>
    <name type="synonym">Zooxanthella microadriatica</name>
    <dbReference type="NCBI Taxonomy" id="2951"/>
    <lineage>
        <taxon>Eukaryota</taxon>
        <taxon>Sar</taxon>
        <taxon>Alveolata</taxon>
        <taxon>Dinophyceae</taxon>
        <taxon>Suessiales</taxon>
        <taxon>Symbiodiniaceae</taxon>
        <taxon>Symbiodinium</taxon>
    </lineage>
</organism>
<comment type="caution">
    <text evidence="2">The sequence shown here is derived from an EMBL/GenBank/DDBJ whole genome shotgun (WGS) entry which is preliminary data.</text>
</comment>
<protein>
    <submittedName>
        <fullName evidence="2">Uncharacterized protein</fullName>
    </submittedName>
</protein>
<evidence type="ECO:0000313" key="3">
    <source>
        <dbReference type="Proteomes" id="UP000186817"/>
    </source>
</evidence>